<reference evidence="11" key="1">
    <citation type="submission" date="2018-05" db="EMBL/GenBank/DDBJ databases">
        <title>Draft genome of Mucuna pruriens seed.</title>
        <authorList>
            <person name="Nnadi N.E."/>
            <person name="Vos R."/>
            <person name="Hasami M.H."/>
            <person name="Devisetty U.K."/>
            <person name="Aguiy J.C."/>
        </authorList>
    </citation>
    <scope>NUCLEOTIDE SEQUENCE [LARGE SCALE GENOMIC DNA]</scope>
    <source>
        <strain evidence="11">JCA_2017</strain>
    </source>
</reference>
<accession>A0A371EYP3</accession>
<evidence type="ECO:0000259" key="10">
    <source>
        <dbReference type="PROSITE" id="PS50089"/>
    </source>
</evidence>
<dbReference type="EMBL" id="QJKJ01011435">
    <property type="protein sequence ID" value="RDX71185.1"/>
    <property type="molecule type" value="Genomic_DNA"/>
</dbReference>
<evidence type="ECO:0000256" key="4">
    <source>
        <dbReference type="ARBA" id="ARBA00022723"/>
    </source>
</evidence>
<dbReference type="GO" id="GO:0016567">
    <property type="term" value="P:protein ubiquitination"/>
    <property type="evidence" value="ECO:0007669"/>
    <property type="project" value="TreeGrafter"/>
</dbReference>
<keyword evidence="7" id="KW-0862">Zinc</keyword>
<organism evidence="11 12">
    <name type="scientific">Mucuna pruriens</name>
    <name type="common">Velvet bean</name>
    <name type="synonym">Dolichos pruriens</name>
    <dbReference type="NCBI Taxonomy" id="157652"/>
    <lineage>
        <taxon>Eukaryota</taxon>
        <taxon>Viridiplantae</taxon>
        <taxon>Streptophyta</taxon>
        <taxon>Embryophyta</taxon>
        <taxon>Tracheophyta</taxon>
        <taxon>Spermatophyta</taxon>
        <taxon>Magnoliopsida</taxon>
        <taxon>eudicotyledons</taxon>
        <taxon>Gunneridae</taxon>
        <taxon>Pentapetalae</taxon>
        <taxon>rosids</taxon>
        <taxon>fabids</taxon>
        <taxon>Fabales</taxon>
        <taxon>Fabaceae</taxon>
        <taxon>Papilionoideae</taxon>
        <taxon>50 kb inversion clade</taxon>
        <taxon>NPAAA clade</taxon>
        <taxon>indigoferoid/millettioid clade</taxon>
        <taxon>Phaseoleae</taxon>
        <taxon>Mucuna</taxon>
    </lineage>
</organism>
<dbReference type="OrthoDB" id="8062037at2759"/>
<evidence type="ECO:0000256" key="1">
    <source>
        <dbReference type="ARBA" id="ARBA00000900"/>
    </source>
</evidence>
<dbReference type="InterPro" id="IPR013083">
    <property type="entry name" value="Znf_RING/FYVE/PHD"/>
</dbReference>
<evidence type="ECO:0000256" key="2">
    <source>
        <dbReference type="ARBA" id="ARBA00012483"/>
    </source>
</evidence>
<dbReference type="Pfam" id="PF13639">
    <property type="entry name" value="zf-RING_2"/>
    <property type="match status" value="1"/>
</dbReference>
<keyword evidence="12" id="KW-1185">Reference proteome</keyword>
<dbReference type="Pfam" id="PF14369">
    <property type="entry name" value="Zn_ribbon_19"/>
    <property type="match status" value="1"/>
</dbReference>
<dbReference type="SUPFAM" id="SSF57850">
    <property type="entry name" value="RING/U-box"/>
    <property type="match status" value="1"/>
</dbReference>
<dbReference type="PANTHER" id="PTHR15710:SF169">
    <property type="entry name" value="RING-TYPE E3 UBIQUITIN TRANSFERASE"/>
    <property type="match status" value="1"/>
</dbReference>
<dbReference type="InterPro" id="IPR001841">
    <property type="entry name" value="Znf_RING"/>
</dbReference>
<dbReference type="FunFam" id="3.30.40.10:FF:000022">
    <property type="entry name" value="E3 ubiquitin-protein ligase RING1-like"/>
    <property type="match status" value="1"/>
</dbReference>
<dbReference type="PROSITE" id="PS50089">
    <property type="entry name" value="ZF_RING_2"/>
    <property type="match status" value="1"/>
</dbReference>
<keyword evidence="6" id="KW-0833">Ubl conjugation pathway</keyword>
<gene>
    <name evidence="11" type="ORF">CR513_49497</name>
</gene>
<evidence type="ECO:0000256" key="6">
    <source>
        <dbReference type="ARBA" id="ARBA00022786"/>
    </source>
</evidence>
<evidence type="ECO:0000256" key="9">
    <source>
        <dbReference type="SAM" id="MobiDB-lite"/>
    </source>
</evidence>
<sequence>MSFAGGDGGGGGSGVTSGEPRQYFCHQCNRTVFISPSPSSDLLCPDCNGGFLEELETPIPNPNPPNPFFSDFPLAGAATIPLVLSGGGAAQPFDDLSALFGNRSDVGADAFNPLLFLQNYFQTLRAGGGNLQLVIEAGDPAGAFRFPGNATHGDYFFGPGLEELIQHLAENDPNRYGTPPASKSAVEGLPDVSVTEELLASDSAQCAVCKDTFGLGETAKQMPCKHIYHADCIFPWLELHNSCPVCRYELPTDDPDYEQRARRGAGGGSGGGVAPQVNWNLAVGAGGSADSSDGGGGDNAQRRRYRVALPWPFRQFVSSVAETSNVGSANNDNNNNHNSNSNSGNNGGQSNSGNRGMQKIKYVFGFTLDSQNHLNMKDMNNEANLLALV</sequence>
<evidence type="ECO:0000256" key="8">
    <source>
        <dbReference type="PROSITE-ProRule" id="PRU00175"/>
    </source>
</evidence>
<feature type="non-terminal residue" evidence="11">
    <location>
        <position position="1"/>
    </location>
</feature>
<dbReference type="GO" id="GO:0008270">
    <property type="term" value="F:zinc ion binding"/>
    <property type="evidence" value="ECO:0007669"/>
    <property type="project" value="UniProtKB-KW"/>
</dbReference>
<evidence type="ECO:0000313" key="11">
    <source>
        <dbReference type="EMBL" id="RDX71185.1"/>
    </source>
</evidence>
<feature type="region of interest" description="Disordered" evidence="9">
    <location>
        <begin position="324"/>
        <end position="356"/>
    </location>
</feature>
<dbReference type="CDD" id="cd16667">
    <property type="entry name" value="RING-H2_RNF126-like"/>
    <property type="match status" value="1"/>
</dbReference>
<evidence type="ECO:0000256" key="3">
    <source>
        <dbReference type="ARBA" id="ARBA00022679"/>
    </source>
</evidence>
<protein>
    <recommendedName>
        <fullName evidence="2">RING-type E3 ubiquitin transferase</fullName>
        <ecNumber evidence="2">2.3.2.27</ecNumber>
    </recommendedName>
</protein>
<evidence type="ECO:0000256" key="7">
    <source>
        <dbReference type="ARBA" id="ARBA00022833"/>
    </source>
</evidence>
<dbReference type="AlphaFoldDB" id="A0A371EYP3"/>
<evidence type="ECO:0000256" key="5">
    <source>
        <dbReference type="ARBA" id="ARBA00022771"/>
    </source>
</evidence>
<keyword evidence="5 8" id="KW-0863">Zinc-finger</keyword>
<dbReference type="PANTHER" id="PTHR15710">
    <property type="entry name" value="E3 UBIQUITIN-PROTEIN LIGASE PRAJA"/>
    <property type="match status" value="1"/>
</dbReference>
<comment type="catalytic activity">
    <reaction evidence="1">
        <text>S-ubiquitinyl-[E2 ubiquitin-conjugating enzyme]-L-cysteine + [acceptor protein]-L-lysine = [E2 ubiquitin-conjugating enzyme]-L-cysteine + N(6)-ubiquitinyl-[acceptor protein]-L-lysine.</text>
        <dbReference type="EC" id="2.3.2.27"/>
    </reaction>
</comment>
<dbReference type="GO" id="GO:0005737">
    <property type="term" value="C:cytoplasm"/>
    <property type="evidence" value="ECO:0007669"/>
    <property type="project" value="TreeGrafter"/>
</dbReference>
<keyword evidence="3" id="KW-0808">Transferase</keyword>
<comment type="caution">
    <text evidence="11">The sequence shown here is derived from an EMBL/GenBank/DDBJ whole genome shotgun (WGS) entry which is preliminary data.</text>
</comment>
<dbReference type="InterPro" id="IPR039525">
    <property type="entry name" value="RNF126-like_zinc-ribbon"/>
</dbReference>
<feature type="compositionally biased region" description="Gly residues" evidence="9">
    <location>
        <begin position="264"/>
        <end position="273"/>
    </location>
</feature>
<dbReference type="EC" id="2.3.2.27" evidence="2"/>
<dbReference type="Proteomes" id="UP000257109">
    <property type="component" value="Unassembled WGS sequence"/>
</dbReference>
<feature type="region of interest" description="Disordered" evidence="9">
    <location>
        <begin position="257"/>
        <end position="277"/>
    </location>
</feature>
<dbReference type="GO" id="GO:0061630">
    <property type="term" value="F:ubiquitin protein ligase activity"/>
    <property type="evidence" value="ECO:0007669"/>
    <property type="project" value="UniProtKB-EC"/>
</dbReference>
<dbReference type="Gene3D" id="3.30.40.10">
    <property type="entry name" value="Zinc/RING finger domain, C3HC4 (zinc finger)"/>
    <property type="match status" value="1"/>
</dbReference>
<name>A0A371EYP3_MUCPR</name>
<keyword evidence="4" id="KW-0479">Metal-binding</keyword>
<dbReference type="SMART" id="SM00184">
    <property type="entry name" value="RING"/>
    <property type="match status" value="1"/>
</dbReference>
<evidence type="ECO:0000313" key="12">
    <source>
        <dbReference type="Proteomes" id="UP000257109"/>
    </source>
</evidence>
<proteinExistence type="predicted"/>
<feature type="domain" description="RING-type" evidence="10">
    <location>
        <begin position="206"/>
        <end position="247"/>
    </location>
</feature>